<dbReference type="InterPro" id="IPR045759">
    <property type="entry name" value="Ap4A_phos1/2_N"/>
</dbReference>
<dbReference type="Gene3D" id="3.30.428.70">
    <property type="match status" value="1"/>
</dbReference>
<comment type="caution">
    <text evidence="2">The sequence shown here is derived from an EMBL/GenBank/DDBJ whole genome shotgun (WGS) entry which is preliminary data.</text>
</comment>
<evidence type="ECO:0000313" key="2">
    <source>
        <dbReference type="EMBL" id="KAK2612279.1"/>
    </source>
</evidence>
<protein>
    <recommendedName>
        <fullName evidence="1">Ap4A phosphorylase 1/2 N-terminal domain-containing protein</fullName>
    </recommendedName>
</protein>
<dbReference type="Pfam" id="PF19327">
    <property type="entry name" value="Ap4A_phos_N"/>
    <property type="match status" value="1"/>
</dbReference>
<dbReference type="InterPro" id="IPR043171">
    <property type="entry name" value="Ap4A_phos1/2-like"/>
</dbReference>
<organism evidence="2 3">
    <name type="scientific">Conoideocrella luteorostrata</name>
    <dbReference type="NCBI Taxonomy" id="1105319"/>
    <lineage>
        <taxon>Eukaryota</taxon>
        <taxon>Fungi</taxon>
        <taxon>Dikarya</taxon>
        <taxon>Ascomycota</taxon>
        <taxon>Pezizomycotina</taxon>
        <taxon>Sordariomycetes</taxon>
        <taxon>Hypocreomycetidae</taxon>
        <taxon>Hypocreales</taxon>
        <taxon>Clavicipitaceae</taxon>
        <taxon>Conoideocrella</taxon>
    </lineage>
</organism>
<dbReference type="PANTHER" id="PTHR38420">
    <property type="entry name" value="AP-4-A PHOSPHORYLASE II"/>
    <property type="match status" value="1"/>
</dbReference>
<reference evidence="2" key="1">
    <citation type="submission" date="2023-06" db="EMBL/GenBank/DDBJ databases">
        <title>Conoideocrella luteorostrata (Hypocreales: Clavicipitaceae), a potential biocontrol fungus for elongate hemlock scale in United States Christmas tree production areas.</title>
        <authorList>
            <person name="Barrett H."/>
            <person name="Lovett B."/>
            <person name="Macias A.M."/>
            <person name="Stajich J.E."/>
            <person name="Kasson M.T."/>
        </authorList>
    </citation>
    <scope>NUCLEOTIDE SEQUENCE</scope>
    <source>
        <strain evidence="2">ARSEF 14590</strain>
    </source>
</reference>
<dbReference type="GO" id="GO:0005524">
    <property type="term" value="F:ATP binding"/>
    <property type="evidence" value="ECO:0007669"/>
    <property type="project" value="InterPro"/>
</dbReference>
<feature type="domain" description="Ap4A phosphorylase 1/2 N-terminal" evidence="1">
    <location>
        <begin position="52"/>
        <end position="131"/>
    </location>
</feature>
<dbReference type="EMBL" id="JASWJB010000018">
    <property type="protein sequence ID" value="KAK2612279.1"/>
    <property type="molecule type" value="Genomic_DNA"/>
</dbReference>
<evidence type="ECO:0000313" key="3">
    <source>
        <dbReference type="Proteomes" id="UP001251528"/>
    </source>
</evidence>
<dbReference type="PANTHER" id="PTHR38420:SF1">
    <property type="entry name" value="PUTATIVE (AFU_ORTHOLOGUE AFUA_5G14690)-RELATED"/>
    <property type="match status" value="1"/>
</dbReference>
<sequence>MFLLDASFIYLSPVLTTKPLSPTTHIDPENVELEQPKRQGSDINTTGFERGDVGTAHFLCVNKYCDAKPHLMLLTSDGCERQHEAMDETDVKAVWKLLTFLGDDDGAFYNCGKDGRRSRMHKSLQLMPTPRDTLATILDRQDGTQPHVPFR</sequence>
<evidence type="ECO:0000259" key="1">
    <source>
        <dbReference type="Pfam" id="PF19327"/>
    </source>
</evidence>
<dbReference type="AlphaFoldDB" id="A0AAJ0CWI2"/>
<dbReference type="GO" id="GO:0009117">
    <property type="term" value="P:nucleotide metabolic process"/>
    <property type="evidence" value="ECO:0007669"/>
    <property type="project" value="InterPro"/>
</dbReference>
<name>A0AAJ0CWI2_9HYPO</name>
<dbReference type="InterPro" id="IPR009163">
    <property type="entry name" value="Ap4A_phos1/2"/>
</dbReference>
<dbReference type="GO" id="GO:0003877">
    <property type="term" value="F:ATP:ADP adenylyltransferase activity"/>
    <property type="evidence" value="ECO:0007669"/>
    <property type="project" value="InterPro"/>
</dbReference>
<dbReference type="Proteomes" id="UP001251528">
    <property type="component" value="Unassembled WGS sequence"/>
</dbReference>
<keyword evidence="3" id="KW-1185">Reference proteome</keyword>
<proteinExistence type="predicted"/>
<accession>A0AAJ0CWI2</accession>
<gene>
    <name evidence="2" type="ORF">QQS21_001705</name>
</gene>